<accession>A0ABZ3FTQ9</accession>
<organism evidence="3 4">
    <name type="scientific">Ammonicoccus fulvus</name>
    <dbReference type="NCBI Taxonomy" id="3138240"/>
    <lineage>
        <taxon>Bacteria</taxon>
        <taxon>Bacillati</taxon>
        <taxon>Actinomycetota</taxon>
        <taxon>Actinomycetes</taxon>
        <taxon>Propionibacteriales</taxon>
        <taxon>Propionibacteriaceae</taxon>
        <taxon>Ammonicoccus</taxon>
    </lineage>
</organism>
<reference evidence="3 4" key="1">
    <citation type="submission" date="2024-04" db="EMBL/GenBank/DDBJ databases">
        <title>Isolation of an actinomycete strain from pig manure.</title>
        <authorList>
            <person name="Gong T."/>
            <person name="Yu Z."/>
            <person name="An M."/>
            <person name="Wei C."/>
            <person name="Yang W."/>
            <person name="Liu L."/>
        </authorList>
    </citation>
    <scope>NUCLEOTIDE SEQUENCE [LARGE SCALE GENOMIC DNA]</scope>
    <source>
        <strain evidence="3 4">ZF39</strain>
    </source>
</reference>
<feature type="chain" id="PRO_5045467822" description="PknH-like extracellular domain-containing protein" evidence="2">
    <location>
        <begin position="24"/>
        <end position="254"/>
    </location>
</feature>
<sequence length="254" mass="26329">MKPALLPGLALAAALGLAACSGAASGPDSTTSPGVAPVDTSIAPPQTGEASPDAPDAPYPGGVTEADLPADSELVWTPEIGWRTVETSEGGGTQQLSVCQQNRMESLGAKFIMVRTYALAGDPNTSGADAAAIAMSFESKELADQAYATAQGWITECAATLEAQDRTEPRFAIEPMDVPVAGGRAQVSEWMYGTAADEGEFESQGLIQVGDRLELLVMRVQGQDNNFDTEPNGPVGLVHPMIRSVPAAAEKLAR</sequence>
<feature type="signal peptide" evidence="2">
    <location>
        <begin position="1"/>
        <end position="23"/>
    </location>
</feature>
<gene>
    <name evidence="3" type="ORF">AADG42_12560</name>
</gene>
<proteinExistence type="predicted"/>
<name>A0ABZ3FTQ9_9ACTN</name>
<dbReference type="Proteomes" id="UP001442841">
    <property type="component" value="Chromosome"/>
</dbReference>
<keyword evidence="2" id="KW-0732">Signal</keyword>
<evidence type="ECO:0000256" key="2">
    <source>
        <dbReference type="SAM" id="SignalP"/>
    </source>
</evidence>
<evidence type="ECO:0000313" key="4">
    <source>
        <dbReference type="Proteomes" id="UP001442841"/>
    </source>
</evidence>
<evidence type="ECO:0000256" key="1">
    <source>
        <dbReference type="SAM" id="MobiDB-lite"/>
    </source>
</evidence>
<keyword evidence="4" id="KW-1185">Reference proteome</keyword>
<evidence type="ECO:0000313" key="3">
    <source>
        <dbReference type="EMBL" id="XAN08095.1"/>
    </source>
</evidence>
<dbReference type="RefSeq" id="WP_425309551.1">
    <property type="nucleotide sequence ID" value="NZ_CP154795.1"/>
</dbReference>
<evidence type="ECO:0008006" key="5">
    <source>
        <dbReference type="Google" id="ProtNLM"/>
    </source>
</evidence>
<feature type="region of interest" description="Disordered" evidence="1">
    <location>
        <begin position="22"/>
        <end position="72"/>
    </location>
</feature>
<dbReference type="EMBL" id="CP154795">
    <property type="protein sequence ID" value="XAN08095.1"/>
    <property type="molecule type" value="Genomic_DNA"/>
</dbReference>
<dbReference type="PROSITE" id="PS51257">
    <property type="entry name" value="PROKAR_LIPOPROTEIN"/>
    <property type="match status" value="1"/>
</dbReference>
<protein>
    <recommendedName>
        <fullName evidence="5">PknH-like extracellular domain-containing protein</fullName>
    </recommendedName>
</protein>